<reference evidence="1" key="1">
    <citation type="submission" date="2018-05" db="EMBL/GenBank/DDBJ databases">
        <authorList>
            <person name="Lanie J.A."/>
            <person name="Ng W.-L."/>
            <person name="Kazmierczak K.M."/>
            <person name="Andrzejewski T.M."/>
            <person name="Davidsen T.M."/>
            <person name="Wayne K.J."/>
            <person name="Tettelin H."/>
            <person name="Glass J.I."/>
            <person name="Rusch D."/>
            <person name="Podicherti R."/>
            <person name="Tsui H.-C.T."/>
            <person name="Winkler M.E."/>
        </authorList>
    </citation>
    <scope>NUCLEOTIDE SEQUENCE</scope>
</reference>
<gene>
    <name evidence="1" type="ORF">METZ01_LOCUS250726</name>
</gene>
<name>A0A382IF13_9ZZZZ</name>
<feature type="non-terminal residue" evidence="1">
    <location>
        <position position="102"/>
    </location>
</feature>
<dbReference type="AlphaFoldDB" id="A0A382IF13"/>
<protein>
    <submittedName>
        <fullName evidence="1">Uncharacterized protein</fullName>
    </submittedName>
</protein>
<evidence type="ECO:0000313" key="1">
    <source>
        <dbReference type="EMBL" id="SVB97872.1"/>
    </source>
</evidence>
<accession>A0A382IF13</accession>
<proteinExistence type="predicted"/>
<dbReference type="EMBL" id="UINC01066806">
    <property type="protein sequence ID" value="SVB97872.1"/>
    <property type="molecule type" value="Genomic_DNA"/>
</dbReference>
<organism evidence="1">
    <name type="scientific">marine metagenome</name>
    <dbReference type="NCBI Taxonomy" id="408172"/>
    <lineage>
        <taxon>unclassified sequences</taxon>
        <taxon>metagenomes</taxon>
        <taxon>ecological metagenomes</taxon>
    </lineage>
</organism>
<sequence>MTRKQNKMDVDKERRELEEAADWDRSTIEIRREVYNKLASWKAEAFPYDCSWTTFIHHLISEKEQRYLDDAPERIEQLKLLDEETYIRKSRERRYDSLVFGS</sequence>